<dbReference type="EMBL" id="SMMG02000009">
    <property type="protein sequence ID" value="KAA3461237.1"/>
    <property type="molecule type" value="Genomic_DNA"/>
</dbReference>
<proteinExistence type="predicted"/>
<dbReference type="SUPFAM" id="SSF56672">
    <property type="entry name" value="DNA/RNA polymerases"/>
    <property type="match status" value="1"/>
</dbReference>
<reference evidence="2" key="1">
    <citation type="journal article" date="2019" name="Plant Biotechnol. J.">
        <title>Genome sequencing of the Australian wild diploid species Gossypium australe highlights disease resistance and delayed gland morphogenesis.</title>
        <authorList>
            <person name="Cai Y."/>
            <person name="Cai X."/>
            <person name="Wang Q."/>
            <person name="Wang P."/>
            <person name="Zhang Y."/>
            <person name="Cai C."/>
            <person name="Xu Y."/>
            <person name="Wang K."/>
            <person name="Zhou Z."/>
            <person name="Wang C."/>
            <person name="Geng S."/>
            <person name="Li B."/>
            <person name="Dong Q."/>
            <person name="Hou Y."/>
            <person name="Wang H."/>
            <person name="Ai P."/>
            <person name="Liu Z."/>
            <person name="Yi F."/>
            <person name="Sun M."/>
            <person name="An G."/>
            <person name="Cheng J."/>
            <person name="Zhang Y."/>
            <person name="Shi Q."/>
            <person name="Xie Y."/>
            <person name="Shi X."/>
            <person name="Chang Y."/>
            <person name="Huang F."/>
            <person name="Chen Y."/>
            <person name="Hong S."/>
            <person name="Mi L."/>
            <person name="Sun Q."/>
            <person name="Zhang L."/>
            <person name="Zhou B."/>
            <person name="Peng R."/>
            <person name="Zhang X."/>
            <person name="Liu F."/>
        </authorList>
    </citation>
    <scope>NUCLEOTIDE SEQUENCE [LARGE SCALE GENOMIC DNA]</scope>
    <source>
        <strain evidence="2">cv. PA1801</strain>
    </source>
</reference>
<organism evidence="1 2">
    <name type="scientific">Gossypium australe</name>
    <dbReference type="NCBI Taxonomy" id="47621"/>
    <lineage>
        <taxon>Eukaryota</taxon>
        <taxon>Viridiplantae</taxon>
        <taxon>Streptophyta</taxon>
        <taxon>Embryophyta</taxon>
        <taxon>Tracheophyta</taxon>
        <taxon>Spermatophyta</taxon>
        <taxon>Magnoliopsida</taxon>
        <taxon>eudicotyledons</taxon>
        <taxon>Gunneridae</taxon>
        <taxon>Pentapetalae</taxon>
        <taxon>rosids</taxon>
        <taxon>malvids</taxon>
        <taxon>Malvales</taxon>
        <taxon>Malvaceae</taxon>
        <taxon>Malvoideae</taxon>
        <taxon>Gossypium</taxon>
    </lineage>
</organism>
<gene>
    <name evidence="1" type="ORF">EPI10_027824</name>
</gene>
<dbReference type="CDD" id="cd00303">
    <property type="entry name" value="retropepsin_like"/>
    <property type="match status" value="1"/>
</dbReference>
<dbReference type="InterPro" id="IPR021109">
    <property type="entry name" value="Peptidase_aspartic_dom_sf"/>
</dbReference>
<dbReference type="InterPro" id="IPR043128">
    <property type="entry name" value="Rev_trsase/Diguanyl_cyclase"/>
</dbReference>
<dbReference type="PANTHER" id="PTHR24559:SF447">
    <property type="entry name" value="RNA-DIRECTED DNA POLYMERASE HOMOLOG"/>
    <property type="match status" value="1"/>
</dbReference>
<dbReference type="CDD" id="cd01647">
    <property type="entry name" value="RT_LTR"/>
    <property type="match status" value="1"/>
</dbReference>
<evidence type="ECO:0000313" key="1">
    <source>
        <dbReference type="EMBL" id="KAA3461237.1"/>
    </source>
</evidence>
<dbReference type="Proteomes" id="UP000325315">
    <property type="component" value="Unassembled WGS sequence"/>
</dbReference>
<name>A0A5B6UW82_9ROSI</name>
<dbReference type="Pfam" id="PF08284">
    <property type="entry name" value="RVP_2"/>
    <property type="match status" value="1"/>
</dbReference>
<dbReference type="InterPro" id="IPR043502">
    <property type="entry name" value="DNA/RNA_pol_sf"/>
</dbReference>
<dbReference type="AlphaFoldDB" id="A0A5B6UW82"/>
<dbReference type="InterPro" id="IPR053134">
    <property type="entry name" value="RNA-dir_DNA_polymerase"/>
</dbReference>
<comment type="caution">
    <text evidence="1">The sequence shown here is derived from an EMBL/GenBank/DDBJ whole genome shotgun (WGS) entry which is preliminary data.</text>
</comment>
<dbReference type="OrthoDB" id="1747507at2759"/>
<dbReference type="Gene3D" id="3.30.70.270">
    <property type="match status" value="1"/>
</dbReference>
<sequence length="550" mass="62375">MARGGNDSGRGVGQTKARQPTLVYAARCREDSDGVDIITTSIVSAKLGISVKNTTREFSVISLLGQSIRVDKVYSWVPLKIQGVVFSADLMEFLFGEFDLILGMDWLIEHRVSLDCASKRVTLRTNKNSEIVTIGKCRDYLSNVISAIVVEKLIQKSYEAYLAFVSDSTLTKLSVRDVRTVRDFLDVPLEKLPGVPPDSYRSSLYFTLSHGIKGTNRELPNRGFIRPSVSLWGALLNKLTVKNKYPLPVIDDLFDQFCKASVFSKIDLRSSYHQLKVKETDVYKATFKTRYGHYKFQVFQPYLDRFVVVFIDDILIYSNAVIKQDEHIRIILQTLREKQLYAKFRHVVTAEGIRVDPKKIEAISSFEKLKSVLTQAPILVQPKSSWEFVVYNDASHTHKGNYPTHDLELAAVVEFLKYYDFTIEYHPCKVNVMADDFSHRALTDLRVMFTRLSLFEDGSLLAELQIDSSETSDFSLNNNKVLCYRGWICVPNDKELRQTILQEAHGSTYAMHLGGNKITLLVAMAKTGCDYLCITLSDMSEGESRTSVAF</sequence>
<protein>
    <submittedName>
        <fullName evidence="1">DNA/RNA polymerases superfamily protein</fullName>
    </submittedName>
</protein>
<dbReference type="Gene3D" id="2.40.70.10">
    <property type="entry name" value="Acid Proteases"/>
    <property type="match status" value="1"/>
</dbReference>
<dbReference type="PANTHER" id="PTHR24559">
    <property type="entry name" value="TRANSPOSON TY3-I GAG-POL POLYPROTEIN"/>
    <property type="match status" value="1"/>
</dbReference>
<keyword evidence="2" id="KW-1185">Reference proteome</keyword>
<accession>A0A5B6UW82</accession>
<evidence type="ECO:0000313" key="2">
    <source>
        <dbReference type="Proteomes" id="UP000325315"/>
    </source>
</evidence>